<dbReference type="InterPro" id="IPR035965">
    <property type="entry name" value="PAS-like_dom_sf"/>
</dbReference>
<reference evidence="6" key="1">
    <citation type="journal article" date="2019" name="Sci. Rep.">
        <title>Draft genome of Tanacetum cinerariifolium, the natural source of mosquito coil.</title>
        <authorList>
            <person name="Yamashiro T."/>
            <person name="Shiraishi A."/>
            <person name="Satake H."/>
            <person name="Nakayama K."/>
        </authorList>
    </citation>
    <scope>NUCLEOTIDE SEQUENCE</scope>
</reference>
<dbReference type="GO" id="GO:0009881">
    <property type="term" value="F:photoreceptor activity"/>
    <property type="evidence" value="ECO:0007669"/>
    <property type="project" value="UniProtKB-KW"/>
</dbReference>
<evidence type="ECO:0000256" key="2">
    <source>
        <dbReference type="ARBA" id="ARBA00022606"/>
    </source>
</evidence>
<gene>
    <name evidence="6" type="ORF">Tci_878741</name>
</gene>
<accession>A0A699T8G5</accession>
<keyword evidence="1" id="KW-0600">Photoreceptor protein</keyword>
<name>A0A699T8G5_TANCI</name>
<dbReference type="InterPro" id="IPR000014">
    <property type="entry name" value="PAS"/>
</dbReference>
<dbReference type="CDD" id="cd00130">
    <property type="entry name" value="PAS"/>
    <property type="match status" value="1"/>
</dbReference>
<dbReference type="SUPFAM" id="SSF55785">
    <property type="entry name" value="PYP-like sensor domain (PAS domain)"/>
    <property type="match status" value="1"/>
</dbReference>
<dbReference type="NCBIfam" id="TIGR00229">
    <property type="entry name" value="sensory_box"/>
    <property type="match status" value="1"/>
</dbReference>
<dbReference type="PROSITE" id="PS50112">
    <property type="entry name" value="PAS"/>
    <property type="match status" value="1"/>
</dbReference>
<dbReference type="InterPro" id="IPR013767">
    <property type="entry name" value="PAS_fold"/>
</dbReference>
<feature type="non-terminal residue" evidence="6">
    <location>
        <position position="94"/>
    </location>
</feature>
<evidence type="ECO:0000313" key="6">
    <source>
        <dbReference type="EMBL" id="GFD06772.1"/>
    </source>
</evidence>
<evidence type="ECO:0000256" key="1">
    <source>
        <dbReference type="ARBA" id="ARBA00022543"/>
    </source>
</evidence>
<dbReference type="AlphaFoldDB" id="A0A699T8G5"/>
<proteinExistence type="predicted"/>
<keyword evidence="4" id="KW-0675">Receptor</keyword>
<dbReference type="EMBL" id="BKCJ011227238">
    <property type="protein sequence ID" value="GFD06772.1"/>
    <property type="molecule type" value="Genomic_DNA"/>
</dbReference>
<keyword evidence="3" id="KW-0157">Chromophore</keyword>
<protein>
    <recommendedName>
        <fullName evidence="5">PAS domain-containing protein</fullName>
    </recommendedName>
</protein>
<dbReference type="SMART" id="SM00091">
    <property type="entry name" value="PAS"/>
    <property type="match status" value="1"/>
</dbReference>
<organism evidence="6">
    <name type="scientific">Tanacetum cinerariifolium</name>
    <name type="common">Dalmatian daisy</name>
    <name type="synonym">Chrysanthemum cinerariifolium</name>
    <dbReference type="NCBI Taxonomy" id="118510"/>
    <lineage>
        <taxon>Eukaryota</taxon>
        <taxon>Viridiplantae</taxon>
        <taxon>Streptophyta</taxon>
        <taxon>Embryophyta</taxon>
        <taxon>Tracheophyta</taxon>
        <taxon>Spermatophyta</taxon>
        <taxon>Magnoliopsida</taxon>
        <taxon>eudicotyledons</taxon>
        <taxon>Gunneridae</taxon>
        <taxon>Pentapetalae</taxon>
        <taxon>asterids</taxon>
        <taxon>campanulids</taxon>
        <taxon>Asterales</taxon>
        <taxon>Asteraceae</taxon>
        <taxon>Asteroideae</taxon>
        <taxon>Anthemideae</taxon>
        <taxon>Anthemidinae</taxon>
        <taxon>Tanacetum</taxon>
    </lineage>
</organism>
<evidence type="ECO:0000256" key="4">
    <source>
        <dbReference type="ARBA" id="ARBA00023170"/>
    </source>
</evidence>
<sequence length="94" mass="10476">METNTYAALTGFVDLLLDAICVVDAQGQFVFVSAASERIFGYHPHELIGRKMIELVHPEDRELTLAAASEIMSGQPNVGFENRYVRKDGRVVHI</sequence>
<dbReference type="Pfam" id="PF00989">
    <property type="entry name" value="PAS"/>
    <property type="match status" value="1"/>
</dbReference>
<evidence type="ECO:0000256" key="3">
    <source>
        <dbReference type="ARBA" id="ARBA00022991"/>
    </source>
</evidence>
<feature type="domain" description="PAS" evidence="5">
    <location>
        <begin position="5"/>
        <end position="75"/>
    </location>
</feature>
<comment type="caution">
    <text evidence="6">The sequence shown here is derived from an EMBL/GenBank/DDBJ whole genome shotgun (WGS) entry which is preliminary data.</text>
</comment>
<dbReference type="Gene3D" id="3.30.450.20">
    <property type="entry name" value="PAS domain"/>
    <property type="match status" value="1"/>
</dbReference>
<evidence type="ECO:0000259" key="5">
    <source>
        <dbReference type="PROSITE" id="PS50112"/>
    </source>
</evidence>
<keyword evidence="2" id="KW-0716">Sensory transduction</keyword>
<dbReference type="GO" id="GO:0006355">
    <property type="term" value="P:regulation of DNA-templated transcription"/>
    <property type="evidence" value="ECO:0007669"/>
    <property type="project" value="InterPro"/>
</dbReference>